<proteinExistence type="predicted"/>
<feature type="transmembrane region" description="Helical" evidence="1">
    <location>
        <begin position="68"/>
        <end position="94"/>
    </location>
</feature>
<accession>A0ABS9IQ55</accession>
<organism evidence="2 3">
    <name type="scientific">Gordonia liuliyuniae</name>
    <dbReference type="NCBI Taxonomy" id="2911517"/>
    <lineage>
        <taxon>Bacteria</taxon>
        <taxon>Bacillati</taxon>
        <taxon>Actinomycetota</taxon>
        <taxon>Actinomycetes</taxon>
        <taxon>Mycobacteriales</taxon>
        <taxon>Gordoniaceae</taxon>
        <taxon>Gordonia</taxon>
    </lineage>
</organism>
<evidence type="ECO:0000313" key="3">
    <source>
        <dbReference type="Proteomes" id="UP001200110"/>
    </source>
</evidence>
<gene>
    <name evidence="2" type="ORF">L5G33_04150</name>
</gene>
<sequence>MNALASLLRAIRAETVRSAGLRGPLVFAALPVAVLLPLIVTFGVAAVAERFARLPVEIQVTSVQTSNAVYWVIVFTVMGWAVIAATAGADATAGPGSDLQRHLFPRVWTGPAARWIVYGVYAAITALILVALVLTVLPFAFPLVYEGVDVTSPAGVRFLLTVPAYAFIACGVGVGLGAVIGHPVVAAAVLLAWVFVIENAIALVPDGYTLQGYMPFLNGQFGTGQELAFTPGWDPNGALLYLLGIAIAVFALGCAASLLRRSRTRVSSTNKTRS</sequence>
<feature type="transmembrane region" description="Helical" evidence="1">
    <location>
        <begin position="25"/>
        <end position="48"/>
    </location>
</feature>
<dbReference type="EMBL" id="JAKKOR010000003">
    <property type="protein sequence ID" value="MCF8587659.1"/>
    <property type="molecule type" value="Genomic_DNA"/>
</dbReference>
<comment type="caution">
    <text evidence="2">The sequence shown here is derived from an EMBL/GenBank/DDBJ whole genome shotgun (WGS) entry which is preliminary data.</text>
</comment>
<feature type="transmembrane region" description="Helical" evidence="1">
    <location>
        <begin position="184"/>
        <end position="204"/>
    </location>
</feature>
<keyword evidence="1" id="KW-0812">Transmembrane</keyword>
<feature type="transmembrane region" description="Helical" evidence="1">
    <location>
        <begin position="156"/>
        <end position="177"/>
    </location>
</feature>
<reference evidence="2 3" key="1">
    <citation type="submission" date="2022-01" db="EMBL/GenBank/DDBJ databases">
        <authorList>
            <person name="Huang Y."/>
        </authorList>
    </citation>
    <scope>NUCLEOTIDE SEQUENCE [LARGE SCALE GENOMIC DNA]</scope>
    <source>
        <strain evidence="2 3">HY366</strain>
    </source>
</reference>
<feature type="transmembrane region" description="Helical" evidence="1">
    <location>
        <begin position="238"/>
        <end position="259"/>
    </location>
</feature>
<feature type="transmembrane region" description="Helical" evidence="1">
    <location>
        <begin position="115"/>
        <end position="144"/>
    </location>
</feature>
<keyword evidence="1" id="KW-0472">Membrane</keyword>
<keyword evidence="1" id="KW-1133">Transmembrane helix</keyword>
<name>A0ABS9IQ55_9ACTN</name>
<protein>
    <submittedName>
        <fullName evidence="2">ABC transporter permease</fullName>
    </submittedName>
</protein>
<dbReference type="RefSeq" id="WP_236996896.1">
    <property type="nucleotide sequence ID" value="NZ_JAKKOR010000003.1"/>
</dbReference>
<keyword evidence="3" id="KW-1185">Reference proteome</keyword>
<evidence type="ECO:0000256" key="1">
    <source>
        <dbReference type="SAM" id="Phobius"/>
    </source>
</evidence>
<evidence type="ECO:0000313" key="2">
    <source>
        <dbReference type="EMBL" id="MCF8587659.1"/>
    </source>
</evidence>
<dbReference type="Proteomes" id="UP001200110">
    <property type="component" value="Unassembled WGS sequence"/>
</dbReference>